<sequence length="414" mass="47017">MKGEVLNNLDNPRQLEKLYRENKVGFKREFNLVYPEIKENTVAQFWNERLNFENEGISWGSKDELLFVVIASCIAGFVAKFPKFFDINPEYFYLRNIAFIFFPLLIAYFNWKRKVQTNKVVLTSLAILASIIYINLLPKNDKSDTLILACIHLPLLLWAILGFSYIGGNLASPQRRLDFLRYNGDLVVMTTIILIAGGLMSAITMGLFQLIGLRIEEFYIEYIVVWGLAAAPIVGTYLVQTNPQLVSKVSPVIAKVFTPLVLTMLVIYLAAVVYTGKDPYNDRDFLLIFNALLIGVMAIILFSIVETSKNSNNKIEILMLLGISIVTIVINSIALSAILFRISEWGITPNRLAVLGGNILILMNLLLVTYRLFKTVKNRKEIDNVEISIVSFLPIYALWTTLVIFVFPLLFNFK</sequence>
<feature type="transmembrane region" description="Helical" evidence="1">
    <location>
        <begin position="65"/>
        <end position="81"/>
    </location>
</feature>
<feature type="transmembrane region" description="Helical" evidence="1">
    <location>
        <begin position="117"/>
        <end position="134"/>
    </location>
</feature>
<feature type="transmembrane region" description="Helical" evidence="1">
    <location>
        <begin position="252"/>
        <end position="273"/>
    </location>
</feature>
<evidence type="ECO:0000256" key="1">
    <source>
        <dbReference type="SAM" id="Phobius"/>
    </source>
</evidence>
<feature type="transmembrane region" description="Helical" evidence="1">
    <location>
        <begin position="352"/>
        <end position="373"/>
    </location>
</feature>
<feature type="transmembrane region" description="Helical" evidence="1">
    <location>
        <begin position="93"/>
        <end position="111"/>
    </location>
</feature>
<dbReference type="Proteomes" id="UP000830401">
    <property type="component" value="Chromosome"/>
</dbReference>
<keyword evidence="1" id="KW-0472">Membrane</keyword>
<keyword evidence="1" id="KW-0812">Transmembrane</keyword>
<evidence type="ECO:0000313" key="3">
    <source>
        <dbReference type="Proteomes" id="UP000830401"/>
    </source>
</evidence>
<keyword evidence="1" id="KW-1133">Transmembrane helix</keyword>
<feature type="transmembrane region" description="Helical" evidence="1">
    <location>
        <begin position="285"/>
        <end position="305"/>
    </location>
</feature>
<keyword evidence="3" id="KW-1185">Reference proteome</keyword>
<protein>
    <recommendedName>
        <fullName evidence="4">DUF4153 domain-containing protein</fullName>
    </recommendedName>
</protein>
<dbReference type="EMBL" id="CP095061">
    <property type="protein sequence ID" value="UOQ66934.1"/>
    <property type="molecule type" value="Genomic_DNA"/>
</dbReference>
<accession>A0ABY4G8M9</accession>
<evidence type="ECO:0000313" key="2">
    <source>
        <dbReference type="EMBL" id="UOQ66934.1"/>
    </source>
</evidence>
<reference evidence="2" key="1">
    <citation type="submission" date="2022-04" db="EMBL/GenBank/DDBJ databases">
        <title>Hymenobacter sp. isolated from the air.</title>
        <authorList>
            <person name="Won M."/>
            <person name="Lee C.-M."/>
            <person name="Woen H.-Y."/>
            <person name="Kwon S.-W."/>
        </authorList>
    </citation>
    <scope>NUCLEOTIDE SEQUENCE</scope>
    <source>
        <strain evidence="2">5420S-77</strain>
    </source>
</reference>
<feature type="transmembrane region" description="Helical" evidence="1">
    <location>
        <begin position="220"/>
        <end position="240"/>
    </location>
</feature>
<gene>
    <name evidence="2" type="ORF">MUN86_03200</name>
</gene>
<feature type="transmembrane region" description="Helical" evidence="1">
    <location>
        <begin position="393"/>
        <end position="413"/>
    </location>
</feature>
<feature type="transmembrane region" description="Helical" evidence="1">
    <location>
        <begin position="317"/>
        <end position="340"/>
    </location>
</feature>
<feature type="transmembrane region" description="Helical" evidence="1">
    <location>
        <begin position="146"/>
        <end position="166"/>
    </location>
</feature>
<organism evidence="2 3">
    <name type="scientific">Hymenobacter volaticus</name>
    <dbReference type="NCBI Taxonomy" id="2932254"/>
    <lineage>
        <taxon>Bacteria</taxon>
        <taxon>Pseudomonadati</taxon>
        <taxon>Bacteroidota</taxon>
        <taxon>Cytophagia</taxon>
        <taxon>Cytophagales</taxon>
        <taxon>Hymenobacteraceae</taxon>
        <taxon>Hymenobacter</taxon>
    </lineage>
</organism>
<evidence type="ECO:0008006" key="4">
    <source>
        <dbReference type="Google" id="ProtNLM"/>
    </source>
</evidence>
<proteinExistence type="predicted"/>
<dbReference type="RefSeq" id="WP_245121650.1">
    <property type="nucleotide sequence ID" value="NZ_CP095061.1"/>
</dbReference>
<feature type="transmembrane region" description="Helical" evidence="1">
    <location>
        <begin position="186"/>
        <end position="208"/>
    </location>
</feature>
<name>A0ABY4G8M9_9BACT</name>